<dbReference type="GO" id="GO:0009360">
    <property type="term" value="C:DNA polymerase III complex"/>
    <property type="evidence" value="ECO:0007669"/>
    <property type="project" value="InterPro"/>
</dbReference>
<evidence type="ECO:0000256" key="5">
    <source>
        <dbReference type="ARBA" id="ARBA00022705"/>
    </source>
</evidence>
<dbReference type="FunFam" id="3.40.50.300:FF:000014">
    <property type="entry name" value="DNA polymerase III subunit gamma/tau"/>
    <property type="match status" value="1"/>
</dbReference>
<evidence type="ECO:0000256" key="1">
    <source>
        <dbReference type="ARBA" id="ARBA00006360"/>
    </source>
</evidence>
<evidence type="ECO:0000256" key="6">
    <source>
        <dbReference type="ARBA" id="ARBA00022723"/>
    </source>
</evidence>
<feature type="compositionally biased region" description="Low complexity" evidence="12">
    <location>
        <begin position="376"/>
        <end position="418"/>
    </location>
</feature>
<dbReference type="Pfam" id="PF12169">
    <property type="entry name" value="DNA_pol3_gamma3"/>
    <property type="match status" value="1"/>
</dbReference>
<comment type="similarity">
    <text evidence="1">Belongs to the DnaX/STICHEL family.</text>
</comment>
<dbReference type="GO" id="GO:0003677">
    <property type="term" value="F:DNA binding"/>
    <property type="evidence" value="ECO:0007669"/>
    <property type="project" value="InterPro"/>
</dbReference>
<evidence type="ECO:0000256" key="4">
    <source>
        <dbReference type="ARBA" id="ARBA00022695"/>
    </source>
</evidence>
<dbReference type="NCBIfam" id="NF004046">
    <property type="entry name" value="PRK05563.1"/>
    <property type="match status" value="1"/>
</dbReference>
<accession>A0A8J6LV40</accession>
<keyword evidence="3 14" id="KW-0808">Transferase</keyword>
<dbReference type="Gene3D" id="1.20.272.10">
    <property type="match status" value="1"/>
</dbReference>
<dbReference type="Gene3D" id="3.40.50.300">
    <property type="entry name" value="P-loop containing nucleotide triphosphate hydrolases"/>
    <property type="match status" value="1"/>
</dbReference>
<dbReference type="GO" id="GO:0003887">
    <property type="term" value="F:DNA-directed DNA polymerase activity"/>
    <property type="evidence" value="ECO:0007669"/>
    <property type="project" value="UniProtKB-KW"/>
</dbReference>
<evidence type="ECO:0000256" key="2">
    <source>
        <dbReference type="ARBA" id="ARBA00012417"/>
    </source>
</evidence>
<keyword evidence="4 14" id="KW-0548">Nucleotidyltransferase</keyword>
<dbReference type="EC" id="2.7.7.7" evidence="2"/>
<evidence type="ECO:0000313" key="14">
    <source>
        <dbReference type="EMBL" id="MBC3516135.1"/>
    </source>
</evidence>
<keyword evidence="15" id="KW-1185">Reference proteome</keyword>
<dbReference type="EMBL" id="JACOGI010000001">
    <property type="protein sequence ID" value="MBC3516135.1"/>
    <property type="molecule type" value="Genomic_DNA"/>
</dbReference>
<protein>
    <recommendedName>
        <fullName evidence="2">DNA-directed DNA polymerase</fullName>
        <ecNumber evidence="2">2.7.7.7</ecNumber>
    </recommendedName>
</protein>
<dbReference type="Pfam" id="PF22608">
    <property type="entry name" value="DNAX_ATPase_lid"/>
    <property type="match status" value="1"/>
</dbReference>
<dbReference type="InterPro" id="IPR003593">
    <property type="entry name" value="AAA+_ATPase"/>
</dbReference>
<comment type="caution">
    <text evidence="14">The sequence shown here is derived from an EMBL/GenBank/DDBJ whole genome shotgun (WGS) entry which is preliminary data.</text>
</comment>
<dbReference type="Gene3D" id="1.10.8.60">
    <property type="match status" value="1"/>
</dbReference>
<dbReference type="GO" id="GO:0046872">
    <property type="term" value="F:metal ion binding"/>
    <property type="evidence" value="ECO:0007669"/>
    <property type="project" value="UniProtKB-KW"/>
</dbReference>
<keyword evidence="8" id="KW-0862">Zinc</keyword>
<dbReference type="InterPro" id="IPR001270">
    <property type="entry name" value="ClpA/B"/>
</dbReference>
<gene>
    <name evidence="14" type="primary">dnaX</name>
    <name evidence="14" type="ORF">H8K20_06970</name>
</gene>
<dbReference type="RefSeq" id="WP_186487898.1">
    <property type="nucleotide sequence ID" value="NZ_JACOGI010000001.1"/>
</dbReference>
<dbReference type="PANTHER" id="PTHR11669">
    <property type="entry name" value="REPLICATION FACTOR C / DNA POLYMERASE III GAMMA-TAU SUBUNIT"/>
    <property type="match status" value="1"/>
</dbReference>
<proteinExistence type="inferred from homology"/>
<dbReference type="SUPFAM" id="SSF52540">
    <property type="entry name" value="P-loop containing nucleoside triphosphate hydrolases"/>
    <property type="match status" value="1"/>
</dbReference>
<organism evidence="14 15">
    <name type="scientific">Neobittarella massiliensis</name>
    <name type="common">ex Bilen et al. 2018</name>
    <dbReference type="NCBI Taxonomy" id="2041842"/>
    <lineage>
        <taxon>Bacteria</taxon>
        <taxon>Bacillati</taxon>
        <taxon>Bacillota</taxon>
        <taxon>Clostridia</taxon>
        <taxon>Eubacteriales</taxon>
        <taxon>Oscillospiraceae</taxon>
        <taxon>Neobittarella (ex Bilen et al. 2018)</taxon>
    </lineage>
</organism>
<reference evidence="14" key="1">
    <citation type="submission" date="2020-08" db="EMBL/GenBank/DDBJ databases">
        <authorList>
            <person name="Liu C."/>
            <person name="Sun Q."/>
        </authorList>
    </citation>
    <scope>NUCLEOTIDE SEQUENCE</scope>
    <source>
        <strain evidence="14">NSJ-65</strain>
    </source>
</reference>
<dbReference type="InterPro" id="IPR027417">
    <property type="entry name" value="P-loop_NTPase"/>
</dbReference>
<evidence type="ECO:0000256" key="10">
    <source>
        <dbReference type="ARBA" id="ARBA00022932"/>
    </source>
</evidence>
<dbReference type="SUPFAM" id="SSF48019">
    <property type="entry name" value="post-AAA+ oligomerization domain-like"/>
    <property type="match status" value="1"/>
</dbReference>
<dbReference type="SMART" id="SM00382">
    <property type="entry name" value="AAA"/>
    <property type="match status" value="1"/>
</dbReference>
<dbReference type="NCBIfam" id="TIGR02397">
    <property type="entry name" value="dnaX_nterm"/>
    <property type="match status" value="1"/>
</dbReference>
<dbReference type="PANTHER" id="PTHR11669:SF0">
    <property type="entry name" value="PROTEIN STICHEL-LIKE 2"/>
    <property type="match status" value="1"/>
</dbReference>
<comment type="catalytic activity">
    <reaction evidence="11">
        <text>DNA(n) + a 2'-deoxyribonucleoside 5'-triphosphate = DNA(n+1) + diphosphate</text>
        <dbReference type="Rhea" id="RHEA:22508"/>
        <dbReference type="Rhea" id="RHEA-COMP:17339"/>
        <dbReference type="Rhea" id="RHEA-COMP:17340"/>
        <dbReference type="ChEBI" id="CHEBI:33019"/>
        <dbReference type="ChEBI" id="CHEBI:61560"/>
        <dbReference type="ChEBI" id="CHEBI:173112"/>
        <dbReference type="EC" id="2.7.7.7"/>
    </reaction>
</comment>
<dbReference type="InterPro" id="IPR012763">
    <property type="entry name" value="DNA_pol_III_sug/sutau_N"/>
</dbReference>
<feature type="region of interest" description="Disordered" evidence="12">
    <location>
        <begin position="374"/>
        <end position="466"/>
    </location>
</feature>
<evidence type="ECO:0000256" key="8">
    <source>
        <dbReference type="ARBA" id="ARBA00022833"/>
    </source>
</evidence>
<evidence type="ECO:0000313" key="15">
    <source>
        <dbReference type="Proteomes" id="UP000597668"/>
    </source>
</evidence>
<evidence type="ECO:0000256" key="3">
    <source>
        <dbReference type="ARBA" id="ARBA00022679"/>
    </source>
</evidence>
<feature type="domain" description="AAA+ ATPase" evidence="13">
    <location>
        <begin position="36"/>
        <end position="178"/>
    </location>
</feature>
<evidence type="ECO:0000256" key="7">
    <source>
        <dbReference type="ARBA" id="ARBA00022741"/>
    </source>
</evidence>
<keyword evidence="7" id="KW-0547">Nucleotide-binding</keyword>
<dbReference type="GO" id="GO:0005524">
    <property type="term" value="F:ATP binding"/>
    <property type="evidence" value="ECO:0007669"/>
    <property type="project" value="UniProtKB-KW"/>
</dbReference>
<dbReference type="GO" id="GO:0006261">
    <property type="term" value="P:DNA-templated DNA replication"/>
    <property type="evidence" value="ECO:0007669"/>
    <property type="project" value="TreeGrafter"/>
</dbReference>
<evidence type="ECO:0000256" key="9">
    <source>
        <dbReference type="ARBA" id="ARBA00022840"/>
    </source>
</evidence>
<dbReference type="CDD" id="cd18137">
    <property type="entry name" value="HLD_clamp_pol_III_gamma_tau"/>
    <property type="match status" value="1"/>
</dbReference>
<dbReference type="AlphaFoldDB" id="A0A8J6LV40"/>
<evidence type="ECO:0000256" key="12">
    <source>
        <dbReference type="SAM" id="MobiDB-lite"/>
    </source>
</evidence>
<dbReference type="InterPro" id="IPR045085">
    <property type="entry name" value="HLD_clamp_pol_III_gamma_tau"/>
</dbReference>
<dbReference type="InterPro" id="IPR022754">
    <property type="entry name" value="DNA_pol_III_gamma-3"/>
</dbReference>
<evidence type="ECO:0000259" key="13">
    <source>
        <dbReference type="SMART" id="SM00382"/>
    </source>
</evidence>
<keyword evidence="6" id="KW-0479">Metal-binding</keyword>
<dbReference type="InterPro" id="IPR050238">
    <property type="entry name" value="DNA_Rep/Repair_Clamp_Loader"/>
</dbReference>
<dbReference type="Proteomes" id="UP000597668">
    <property type="component" value="Unassembled WGS sequence"/>
</dbReference>
<dbReference type="CDD" id="cd00009">
    <property type="entry name" value="AAA"/>
    <property type="match status" value="1"/>
</dbReference>
<sequence>MYLALYRKYRPRTFDDVVGQEHIVTTLKHQVQTGKLSHAYLFTGSRGTGKTTCSKILAKAINCPHVHDGQPCGVCDICTGIDGDSITDVVELDAASNNGVDNIRTLREEAYFVPTQCKKRVYIIDEVHMLSISAFNALLKIMEEPPEHVVFILATTEIHKLPVTILSRCQRFDFNRITAQQIADRLQYIAQKEGVALPSDAAMLLGRLADGGMRDGVSLLDKCISTGEEITLQLVKDLCGVADKSHVFDLYDCVLAGDVSGAIHLLDDLAAHSADMGRLAQEMLSHSRDLMLCKVMADFDTVTACAPDERDRYLQQAAGIAPEQMLSLVQAVAGGCEQVGRAQDPRIALEMLLISLCTAGGQFGSQQSVPAVSSRPVTAAQNTAPAASPAPAAPAQKSVSSAPASTATAPAPTAQAAPSPEPDDWQGIMSAAPPPSEEEMVAPPVAAAPPARPSPDVEAPTPPAAVPDSAADGALTAFEPWSQVLAALGDCNKLAYTALQGSQAYLSGDALLLIDSKNELFLTLMRSSTQTKKDIRQALVQVTGQNYRLGPYRSESRQQPTGNPQLEKFIEHTRAQGIPVEIKE</sequence>
<evidence type="ECO:0000256" key="11">
    <source>
        <dbReference type="ARBA" id="ARBA00049244"/>
    </source>
</evidence>
<dbReference type="Pfam" id="PF13177">
    <property type="entry name" value="DNA_pol3_delta2"/>
    <property type="match status" value="1"/>
</dbReference>
<keyword evidence="9" id="KW-0067">ATP-binding</keyword>
<keyword evidence="5" id="KW-0235">DNA replication</keyword>
<keyword evidence="10" id="KW-0239">DNA-directed DNA polymerase</keyword>
<dbReference type="PRINTS" id="PR00300">
    <property type="entry name" value="CLPPROTEASEA"/>
</dbReference>
<name>A0A8J6LV40_9FIRM</name>
<dbReference type="InterPro" id="IPR008921">
    <property type="entry name" value="DNA_pol3_clamp-load_cplx_C"/>
</dbReference>